<feature type="compositionally biased region" description="Basic residues" evidence="1">
    <location>
        <begin position="172"/>
        <end position="187"/>
    </location>
</feature>
<dbReference type="OrthoDB" id="3267981at2759"/>
<organism evidence="2 3">
    <name type="scientific">Pleurotus ostreatus</name>
    <name type="common">Oyster mushroom</name>
    <name type="synonym">White-rot fungus</name>
    <dbReference type="NCBI Taxonomy" id="5322"/>
    <lineage>
        <taxon>Eukaryota</taxon>
        <taxon>Fungi</taxon>
        <taxon>Dikarya</taxon>
        <taxon>Basidiomycota</taxon>
        <taxon>Agaricomycotina</taxon>
        <taxon>Agaricomycetes</taxon>
        <taxon>Agaricomycetidae</taxon>
        <taxon>Agaricales</taxon>
        <taxon>Pleurotineae</taxon>
        <taxon>Pleurotaceae</taxon>
        <taxon>Pleurotus</taxon>
    </lineage>
</organism>
<sequence length="205" mass="22498">MGHLLVEGLDAMARTVLIDQDMHEDVELEAEEMAEGEDDVGTDGGDARDPMDEVDKLDSDESNSESELEEFTLKFSVSVNGAHEFLQIDSGATWGEVQKQLADVLEVPPKAVRVAYHFSTEPRNAPHKHLNKPAHLIELVESAQHAMNTTKSKKEFIVELKDISGAVDKGKASKRGRKGKHVKSKRGIHTDNDLSGSDASDDINN</sequence>
<feature type="compositionally biased region" description="Acidic residues" evidence="1">
    <location>
        <begin position="26"/>
        <end position="41"/>
    </location>
</feature>
<evidence type="ECO:0000313" key="2">
    <source>
        <dbReference type="EMBL" id="KAF7430272.1"/>
    </source>
</evidence>
<keyword evidence="3" id="KW-1185">Reference proteome</keyword>
<dbReference type="Proteomes" id="UP000623687">
    <property type="component" value="Unassembled WGS sequence"/>
</dbReference>
<dbReference type="RefSeq" id="XP_036631550.1">
    <property type="nucleotide sequence ID" value="XM_036775531.1"/>
</dbReference>
<comment type="caution">
    <text evidence="2">The sequence shown here is derived from an EMBL/GenBank/DDBJ whole genome shotgun (WGS) entry which is preliminary data.</text>
</comment>
<proteinExistence type="predicted"/>
<dbReference type="VEuPathDB" id="FungiDB:PC9H_005974"/>
<dbReference type="AlphaFoldDB" id="A0A8H6ZX50"/>
<evidence type="ECO:0000256" key="1">
    <source>
        <dbReference type="SAM" id="MobiDB-lite"/>
    </source>
</evidence>
<feature type="region of interest" description="Disordered" evidence="1">
    <location>
        <begin position="167"/>
        <end position="205"/>
    </location>
</feature>
<evidence type="ECO:0000313" key="3">
    <source>
        <dbReference type="Proteomes" id="UP000623687"/>
    </source>
</evidence>
<feature type="non-terminal residue" evidence="2">
    <location>
        <position position="1"/>
    </location>
</feature>
<reference evidence="2" key="1">
    <citation type="submission" date="2019-07" db="EMBL/GenBank/DDBJ databases">
        <authorList>
            <person name="Palmer J.M."/>
        </authorList>
    </citation>
    <scope>NUCLEOTIDE SEQUENCE</scope>
    <source>
        <strain evidence="2">PC9</strain>
    </source>
</reference>
<feature type="region of interest" description="Disordered" evidence="1">
    <location>
        <begin position="24"/>
        <end position="67"/>
    </location>
</feature>
<gene>
    <name evidence="2" type="ORF">PC9H_005974</name>
</gene>
<accession>A0A8H6ZX50</accession>
<name>A0A8H6ZX50_PLEOS</name>
<protein>
    <submittedName>
        <fullName evidence="2">Uncharacterized protein</fullName>
    </submittedName>
</protein>
<feature type="compositionally biased region" description="Basic and acidic residues" evidence="1">
    <location>
        <begin position="45"/>
        <end position="59"/>
    </location>
</feature>
<dbReference type="GeneID" id="59375792"/>
<dbReference type="EMBL" id="JACETU010000004">
    <property type="protein sequence ID" value="KAF7430272.1"/>
    <property type="molecule type" value="Genomic_DNA"/>
</dbReference>